<dbReference type="SMART" id="SM00267">
    <property type="entry name" value="GGDEF"/>
    <property type="match status" value="1"/>
</dbReference>
<accession>A0ABM8FLZ0</accession>
<dbReference type="Pfam" id="PF00990">
    <property type="entry name" value="GGDEF"/>
    <property type="match status" value="1"/>
</dbReference>
<dbReference type="PANTHER" id="PTHR45138">
    <property type="entry name" value="REGULATORY COMPONENTS OF SENSORY TRANSDUCTION SYSTEM"/>
    <property type="match status" value="1"/>
</dbReference>
<gene>
    <name evidence="5" type="ORF">HCR_16960</name>
</gene>
<dbReference type="InterPro" id="IPR029787">
    <property type="entry name" value="Nucleotide_cyclase"/>
</dbReference>
<dbReference type="Proteomes" id="UP001321445">
    <property type="component" value="Chromosome"/>
</dbReference>
<evidence type="ECO:0000256" key="1">
    <source>
        <dbReference type="ARBA" id="ARBA00012528"/>
    </source>
</evidence>
<dbReference type="InterPro" id="IPR050469">
    <property type="entry name" value="Diguanylate_Cyclase"/>
</dbReference>
<evidence type="ECO:0000259" key="4">
    <source>
        <dbReference type="PROSITE" id="PS50887"/>
    </source>
</evidence>
<evidence type="ECO:0000256" key="3">
    <source>
        <dbReference type="SAM" id="Coils"/>
    </source>
</evidence>
<keyword evidence="3" id="KW-0175">Coiled coil</keyword>
<feature type="coiled-coil region" evidence="3">
    <location>
        <begin position="310"/>
        <end position="351"/>
    </location>
</feature>
<feature type="domain" description="GGDEF" evidence="4">
    <location>
        <begin position="382"/>
        <end position="511"/>
    </location>
</feature>
<dbReference type="InterPro" id="IPR043128">
    <property type="entry name" value="Rev_trsase/Diguanyl_cyclase"/>
</dbReference>
<dbReference type="Gene3D" id="3.30.70.270">
    <property type="match status" value="1"/>
</dbReference>
<dbReference type="EMBL" id="AP027370">
    <property type="protein sequence ID" value="BDY13384.1"/>
    <property type="molecule type" value="Genomic_DNA"/>
</dbReference>
<comment type="catalytic activity">
    <reaction evidence="2">
        <text>2 GTP = 3',3'-c-di-GMP + 2 diphosphate</text>
        <dbReference type="Rhea" id="RHEA:24898"/>
        <dbReference type="ChEBI" id="CHEBI:33019"/>
        <dbReference type="ChEBI" id="CHEBI:37565"/>
        <dbReference type="ChEBI" id="CHEBI:58805"/>
        <dbReference type="EC" id="2.7.7.65"/>
    </reaction>
</comment>
<proteinExistence type="predicted"/>
<name>A0ABM8FLZ0_9BACT</name>
<evidence type="ECO:0000313" key="6">
    <source>
        <dbReference type="Proteomes" id="UP001321445"/>
    </source>
</evidence>
<dbReference type="CDD" id="cd01949">
    <property type="entry name" value="GGDEF"/>
    <property type="match status" value="1"/>
</dbReference>
<evidence type="ECO:0000256" key="2">
    <source>
        <dbReference type="ARBA" id="ARBA00034247"/>
    </source>
</evidence>
<protein>
    <recommendedName>
        <fullName evidence="1">diguanylate cyclase</fullName>
        <ecNumber evidence="1">2.7.7.65</ecNumber>
    </recommendedName>
</protein>
<evidence type="ECO:0000313" key="5">
    <source>
        <dbReference type="EMBL" id="BDY13384.1"/>
    </source>
</evidence>
<dbReference type="PROSITE" id="PS50887">
    <property type="entry name" value="GGDEF"/>
    <property type="match status" value="1"/>
</dbReference>
<dbReference type="SUPFAM" id="SSF55073">
    <property type="entry name" value="Nucleotide cyclase"/>
    <property type="match status" value="1"/>
</dbReference>
<dbReference type="EC" id="2.7.7.65" evidence="1"/>
<dbReference type="NCBIfam" id="TIGR00254">
    <property type="entry name" value="GGDEF"/>
    <property type="match status" value="1"/>
</dbReference>
<organism evidence="5 6">
    <name type="scientific">Hydrogenimonas cancrithermarum</name>
    <dbReference type="NCBI Taxonomy" id="2993563"/>
    <lineage>
        <taxon>Bacteria</taxon>
        <taxon>Pseudomonadati</taxon>
        <taxon>Campylobacterota</taxon>
        <taxon>Epsilonproteobacteria</taxon>
        <taxon>Campylobacterales</taxon>
        <taxon>Hydrogenimonadaceae</taxon>
        <taxon>Hydrogenimonas</taxon>
    </lineage>
</organism>
<dbReference type="InterPro" id="IPR000160">
    <property type="entry name" value="GGDEF_dom"/>
</dbReference>
<reference evidence="5 6" key="1">
    <citation type="submission" date="2023-03" db="EMBL/GenBank/DDBJ databases">
        <title>Description of Hydrogenimonas sp. ISO32.</title>
        <authorList>
            <person name="Mino S."/>
            <person name="Fukazawa S."/>
            <person name="Sawabe T."/>
        </authorList>
    </citation>
    <scope>NUCLEOTIDE SEQUENCE [LARGE SCALE GENOMIC DNA]</scope>
    <source>
        <strain evidence="5 6">ISO32</strain>
    </source>
</reference>
<dbReference type="PANTHER" id="PTHR45138:SF9">
    <property type="entry name" value="DIGUANYLATE CYCLASE DGCM-RELATED"/>
    <property type="match status" value="1"/>
</dbReference>
<dbReference type="RefSeq" id="WP_286336339.1">
    <property type="nucleotide sequence ID" value="NZ_AP027370.1"/>
</dbReference>
<keyword evidence="6" id="KW-1185">Reference proteome</keyword>
<sequence length="511" mass="57772">MTIQEIIKKSLQEIKSRGLQLTPDTYSEIFCRHAKRANVIFEDCQRLEKFLKRLSPELQESVKNRHVSTLDQLVQYLASEVMRSDTKKSGEIIQAYVLLVKRLLQAVSMLHDKKAAQLAEKDIKKIVPYLEKGEIDAIREHWNRFVMEYDDSFLNRLNPYCDADTSDLEAMVDDLVACFKSREGSGGDLSLVAQLIVASLVPSIASGMNDEIATVSAQIRSNPELLTSPAMMEDIRHMIKKRIELDKKAVVSRMTELDTIIEHINLTLVRVVDCGETNHDAISKIQGELGEVNLGIDSFEVIHAKLLAIANSLETETRVLSDEMKQSQEDVTELRQKVRVLEDALRKERKKSGTDTLTKLPNRRAIDDFLSKQEAAFKRYGDNYAAVLFDIDHFKSVNDTYGHDAGDVILASFGKMLRRYSRELDFVGRWGGEEFLVVLPKTDKEGAYKFAEKLRDVVSKSKFMYKGTRIPVTVSGGVADRASSESMEEVLKRADKNLYSAKAGGRNRIVV</sequence>